<evidence type="ECO:0000256" key="2">
    <source>
        <dbReference type="ARBA" id="ARBA00022692"/>
    </source>
</evidence>
<dbReference type="EMBL" id="CAXAMN010023560">
    <property type="protein sequence ID" value="CAK9078379.1"/>
    <property type="molecule type" value="Genomic_DNA"/>
</dbReference>
<evidence type="ECO:0000256" key="6">
    <source>
        <dbReference type="ARBA" id="ARBA00023136"/>
    </source>
</evidence>
<evidence type="ECO:0000256" key="7">
    <source>
        <dbReference type="ARBA" id="ARBA00023180"/>
    </source>
</evidence>
<dbReference type="Pfam" id="PF25011">
    <property type="entry name" value="VSR_TRX"/>
    <property type="match status" value="1"/>
</dbReference>
<evidence type="ECO:0000256" key="8">
    <source>
        <dbReference type="ARBA" id="ARBA00037847"/>
    </source>
</evidence>
<keyword evidence="7" id="KW-0325">Glycoprotein</keyword>
<evidence type="ECO:0000256" key="3">
    <source>
        <dbReference type="ARBA" id="ARBA00022729"/>
    </source>
</evidence>
<dbReference type="PANTHER" id="PTHR22702">
    <property type="entry name" value="PROTEASE-ASSOCIATED DOMAIN-CONTAINING PROTEIN"/>
    <property type="match status" value="1"/>
</dbReference>
<feature type="domain" description="Vacuolar sorting receptor thioredoxin-like" evidence="10">
    <location>
        <begin position="11"/>
        <end position="190"/>
    </location>
</feature>
<reference evidence="11 12" key="1">
    <citation type="submission" date="2024-02" db="EMBL/GenBank/DDBJ databases">
        <authorList>
            <person name="Chen Y."/>
            <person name="Shah S."/>
            <person name="Dougan E. K."/>
            <person name="Thang M."/>
            <person name="Chan C."/>
        </authorList>
    </citation>
    <scope>NUCLEOTIDE SEQUENCE [LARGE SCALE GENOMIC DNA]</scope>
</reference>
<accession>A0ABP0PTV7</accession>
<evidence type="ECO:0000256" key="9">
    <source>
        <dbReference type="SAM" id="Phobius"/>
    </source>
</evidence>
<comment type="subcellular location">
    <subcellularLocation>
        <location evidence="8">Endomembrane system</location>
        <topology evidence="8">Single-pass membrane protein</topology>
    </subcellularLocation>
    <subcellularLocation>
        <location evidence="1">Membrane</location>
        <topology evidence="1">Single-pass type I membrane protein</topology>
    </subcellularLocation>
</comment>
<evidence type="ECO:0000313" key="12">
    <source>
        <dbReference type="Proteomes" id="UP001642484"/>
    </source>
</evidence>
<keyword evidence="2 9" id="KW-0812">Transmembrane</keyword>
<dbReference type="Proteomes" id="UP001642484">
    <property type="component" value="Unassembled WGS sequence"/>
</dbReference>
<name>A0ABP0PTV7_9DINO</name>
<proteinExistence type="predicted"/>
<keyword evidence="3" id="KW-0732">Signal</keyword>
<evidence type="ECO:0000259" key="10">
    <source>
        <dbReference type="Pfam" id="PF25011"/>
    </source>
</evidence>
<protein>
    <recommendedName>
        <fullName evidence="10">Vacuolar sorting receptor thioredoxin-like domain-containing protein</fullName>
    </recommendedName>
</protein>
<keyword evidence="12" id="KW-1185">Reference proteome</keyword>
<evidence type="ECO:0000256" key="5">
    <source>
        <dbReference type="ARBA" id="ARBA00022989"/>
    </source>
</evidence>
<feature type="non-terminal residue" evidence="11">
    <location>
        <position position="1"/>
    </location>
</feature>
<dbReference type="InterPro" id="IPR056858">
    <property type="entry name" value="VSR_TRX"/>
</dbReference>
<evidence type="ECO:0000256" key="4">
    <source>
        <dbReference type="ARBA" id="ARBA00022737"/>
    </source>
</evidence>
<evidence type="ECO:0000256" key="1">
    <source>
        <dbReference type="ARBA" id="ARBA00004479"/>
    </source>
</evidence>
<keyword evidence="6 9" id="KW-0472">Membrane</keyword>
<dbReference type="PANTHER" id="PTHR22702:SF1">
    <property type="entry name" value="PROTEASE-ASSOCIATED DOMAIN-CONTAINING PROTEIN 1"/>
    <property type="match status" value="1"/>
</dbReference>
<comment type="caution">
    <text evidence="11">The sequence shown here is derived from an EMBL/GenBank/DDBJ whole genome shotgun (WGS) entry which is preliminary data.</text>
</comment>
<sequence>DFAPKRRRLNEVMIFNPHYAVFSMDPGKPEVYSGVCLDNDPRFCAEDPDGAGDVTGTDVLMEDVRQLCIHQKYKVAQRPMDLTPTTGLQGLVSAGTVEYAAKYWDYMEKFLDRCPLSGTGSDRFGEDCSEKVMKEVGIDSKEIQKCVLHQKDSLLQHELENPAWSPRAIRINGWRYSGMLEADLVARAVCSGFIHVPIECNTLFHERDVFKPYVVQQAGVSLGELLLWLLATIALGFVCMSLYKRYLKKEMRTTLREEVMLEVQAQMGEYAQLRGA</sequence>
<evidence type="ECO:0000313" key="11">
    <source>
        <dbReference type="EMBL" id="CAK9078379.1"/>
    </source>
</evidence>
<feature type="transmembrane region" description="Helical" evidence="9">
    <location>
        <begin position="225"/>
        <end position="243"/>
    </location>
</feature>
<keyword evidence="4" id="KW-0677">Repeat</keyword>
<gene>
    <name evidence="11" type="ORF">CCMP2556_LOCUS38636</name>
</gene>
<keyword evidence="5 9" id="KW-1133">Transmembrane helix</keyword>
<organism evidence="11 12">
    <name type="scientific">Durusdinium trenchii</name>
    <dbReference type="NCBI Taxonomy" id="1381693"/>
    <lineage>
        <taxon>Eukaryota</taxon>
        <taxon>Sar</taxon>
        <taxon>Alveolata</taxon>
        <taxon>Dinophyceae</taxon>
        <taxon>Suessiales</taxon>
        <taxon>Symbiodiniaceae</taxon>
        <taxon>Durusdinium</taxon>
    </lineage>
</organism>